<gene>
    <name evidence="8" type="ORF">AS030_08735</name>
</gene>
<dbReference type="Pfam" id="PF02588">
    <property type="entry name" value="YitT_membrane"/>
    <property type="match status" value="1"/>
</dbReference>
<dbReference type="PANTHER" id="PTHR33545">
    <property type="entry name" value="UPF0750 MEMBRANE PROTEIN YITT-RELATED"/>
    <property type="match status" value="1"/>
</dbReference>
<dbReference type="GO" id="GO:0005886">
    <property type="term" value="C:plasma membrane"/>
    <property type="evidence" value="ECO:0007669"/>
    <property type="project" value="UniProtKB-SubCell"/>
</dbReference>
<dbReference type="RefSeq" id="WP_061970624.1">
    <property type="nucleotide sequence ID" value="NZ_FMAV01000001.1"/>
</dbReference>
<evidence type="ECO:0000256" key="4">
    <source>
        <dbReference type="ARBA" id="ARBA00022989"/>
    </source>
</evidence>
<evidence type="ECO:0000256" key="6">
    <source>
        <dbReference type="SAM" id="Phobius"/>
    </source>
</evidence>
<feature type="transmembrane region" description="Helical" evidence="6">
    <location>
        <begin position="76"/>
        <end position="94"/>
    </location>
</feature>
<evidence type="ECO:0000259" key="7">
    <source>
        <dbReference type="Pfam" id="PF10035"/>
    </source>
</evidence>
<dbReference type="EMBL" id="LNQN01000001">
    <property type="protein sequence ID" value="KSU85565.1"/>
    <property type="molecule type" value="Genomic_DNA"/>
</dbReference>
<comment type="caution">
    <text evidence="8">The sequence shown here is derived from an EMBL/GenBank/DDBJ whole genome shotgun (WGS) entry which is preliminary data.</text>
</comment>
<dbReference type="Pfam" id="PF10035">
    <property type="entry name" value="DUF2179"/>
    <property type="match status" value="1"/>
</dbReference>
<evidence type="ECO:0000313" key="9">
    <source>
        <dbReference type="Proteomes" id="UP000054099"/>
    </source>
</evidence>
<evidence type="ECO:0000313" key="8">
    <source>
        <dbReference type="EMBL" id="KSU85565.1"/>
    </source>
</evidence>
<evidence type="ECO:0000256" key="3">
    <source>
        <dbReference type="ARBA" id="ARBA00022692"/>
    </source>
</evidence>
<organism evidence="8 9">
    <name type="scientific">Fictibacillus enclensis</name>
    <dbReference type="NCBI Taxonomy" id="1017270"/>
    <lineage>
        <taxon>Bacteria</taxon>
        <taxon>Bacillati</taxon>
        <taxon>Bacillota</taxon>
        <taxon>Bacilli</taxon>
        <taxon>Bacillales</taxon>
        <taxon>Fictibacillaceae</taxon>
        <taxon>Fictibacillus</taxon>
    </lineage>
</organism>
<keyword evidence="5 6" id="KW-0472">Membrane</keyword>
<keyword evidence="2" id="KW-1003">Cell membrane</keyword>
<keyword evidence="4 6" id="KW-1133">Transmembrane helix</keyword>
<dbReference type="InterPro" id="IPR019264">
    <property type="entry name" value="DUF2179"/>
</dbReference>
<dbReference type="OrthoDB" id="1758221at2"/>
<dbReference type="InterPro" id="IPR015867">
    <property type="entry name" value="N-reg_PII/ATP_PRibTrfase_C"/>
</dbReference>
<evidence type="ECO:0000256" key="1">
    <source>
        <dbReference type="ARBA" id="ARBA00004651"/>
    </source>
</evidence>
<accession>A0A0V8JF94</accession>
<proteinExistence type="predicted"/>
<dbReference type="PIRSF" id="PIRSF006483">
    <property type="entry name" value="Membrane_protein_YitT"/>
    <property type="match status" value="1"/>
</dbReference>
<keyword evidence="3 6" id="KW-0812">Transmembrane</keyword>
<name>A0A0V8JF94_9BACL</name>
<feature type="domain" description="DUF2179" evidence="7">
    <location>
        <begin position="222"/>
        <end position="276"/>
    </location>
</feature>
<reference evidence="8 9" key="1">
    <citation type="journal article" date="2014" name="Antonie Van Leeuwenhoek">
        <title>Fictibacillus enclensis sp. nov., isolated from marine sediment.</title>
        <authorList>
            <person name="Dastager S.G."/>
            <person name="Mawlankar R."/>
            <person name="Srinivasan K."/>
            <person name="Tang S.K."/>
            <person name="Lee J.C."/>
            <person name="Ramana V.V."/>
            <person name="Shouche Y.S."/>
        </authorList>
    </citation>
    <scope>NUCLEOTIDE SEQUENCE [LARGE SCALE GENOMIC DNA]</scope>
    <source>
        <strain evidence="8 9">NIO-1003</strain>
    </source>
</reference>
<dbReference type="CDD" id="cd16380">
    <property type="entry name" value="YitT_C"/>
    <property type="match status" value="1"/>
</dbReference>
<dbReference type="InterPro" id="IPR051461">
    <property type="entry name" value="UPF0750_membrane"/>
</dbReference>
<protein>
    <recommendedName>
        <fullName evidence="7">DUF2179 domain-containing protein</fullName>
    </recommendedName>
</protein>
<dbReference type="PANTHER" id="PTHR33545:SF10">
    <property type="entry name" value="UPF0750 MEMBRANE PROTEIN YPJC"/>
    <property type="match status" value="1"/>
</dbReference>
<keyword evidence="9" id="KW-1185">Reference proteome</keyword>
<feature type="transmembrane region" description="Helical" evidence="6">
    <location>
        <begin position="110"/>
        <end position="130"/>
    </location>
</feature>
<evidence type="ECO:0000256" key="2">
    <source>
        <dbReference type="ARBA" id="ARBA00022475"/>
    </source>
</evidence>
<dbReference type="Proteomes" id="UP000054099">
    <property type="component" value="Unassembled WGS sequence"/>
</dbReference>
<dbReference type="Gene3D" id="3.30.70.120">
    <property type="match status" value="1"/>
</dbReference>
<feature type="transmembrane region" description="Helical" evidence="6">
    <location>
        <begin position="6"/>
        <end position="25"/>
    </location>
</feature>
<sequence length="290" mass="32221">MTFPIRIKNVFFILLGSAIFSFGIVHFNMQNNLAEGGFTGITLILYFLFHIDPSYSNLALNLPLFFVGWKLLGKNAFIYTLIGTLGVSLFLYLFQRFSSLRVDLKQDMPLAALFAGVFIGIGLGIIFRYGGTTGGVDIIARLGHKFMGWSMGKTMFMFDFVVISLSLVYLDYKEAMYTLVAVFVGARVIDFMQEGAYAGKAAMIISEKNTEIAALIMKEMDRGATLLTAKGSFTGTQKEVLYCVFARNEIVRLKQVIERVDPHAFVTVNDVHEVLGEGFTLDADKNPIGL</sequence>
<evidence type="ECO:0000256" key="5">
    <source>
        <dbReference type="ARBA" id="ARBA00023136"/>
    </source>
</evidence>
<dbReference type="AlphaFoldDB" id="A0A0V8JF94"/>
<feature type="transmembrane region" description="Helical" evidence="6">
    <location>
        <begin position="37"/>
        <end position="56"/>
    </location>
</feature>
<comment type="subcellular location">
    <subcellularLocation>
        <location evidence="1">Cell membrane</location>
        <topology evidence="1">Multi-pass membrane protein</topology>
    </subcellularLocation>
</comment>
<dbReference type="InterPro" id="IPR003740">
    <property type="entry name" value="YitT"/>
</dbReference>
<feature type="transmembrane region" description="Helical" evidence="6">
    <location>
        <begin position="150"/>
        <end position="170"/>
    </location>
</feature>